<evidence type="ECO:0000256" key="1">
    <source>
        <dbReference type="ARBA" id="ARBA00004613"/>
    </source>
</evidence>
<evidence type="ECO:0000313" key="6">
    <source>
        <dbReference type="EMBL" id="KAK9892039.1"/>
    </source>
</evidence>
<evidence type="ECO:0000256" key="2">
    <source>
        <dbReference type="ARBA" id="ARBA00008098"/>
    </source>
</evidence>
<comment type="similarity">
    <text evidence="2">Belongs to the PBP/GOBP family.</text>
</comment>
<dbReference type="SMART" id="SM00708">
    <property type="entry name" value="PhBP"/>
    <property type="match status" value="1"/>
</dbReference>
<evidence type="ECO:0000313" key="7">
    <source>
        <dbReference type="Proteomes" id="UP001431783"/>
    </source>
</evidence>
<organism evidence="6 7">
    <name type="scientific">Henosepilachna vigintioctopunctata</name>
    <dbReference type="NCBI Taxonomy" id="420089"/>
    <lineage>
        <taxon>Eukaryota</taxon>
        <taxon>Metazoa</taxon>
        <taxon>Ecdysozoa</taxon>
        <taxon>Arthropoda</taxon>
        <taxon>Hexapoda</taxon>
        <taxon>Insecta</taxon>
        <taxon>Pterygota</taxon>
        <taxon>Neoptera</taxon>
        <taxon>Endopterygota</taxon>
        <taxon>Coleoptera</taxon>
        <taxon>Polyphaga</taxon>
        <taxon>Cucujiformia</taxon>
        <taxon>Coccinelloidea</taxon>
        <taxon>Coccinellidae</taxon>
        <taxon>Epilachninae</taxon>
        <taxon>Epilachnini</taxon>
        <taxon>Henosepilachna</taxon>
    </lineage>
</organism>
<keyword evidence="4 5" id="KW-0732">Signal</keyword>
<feature type="signal peptide" evidence="5">
    <location>
        <begin position="1"/>
        <end position="18"/>
    </location>
</feature>
<dbReference type="PANTHER" id="PTHR11857:SF43">
    <property type="entry name" value="GEO07291P1-RELATED"/>
    <property type="match status" value="1"/>
</dbReference>
<sequence>MKVFAVLFIIAPIFGVLATTPEELAAKIQSHHQECSKSSKVDAQVLANARKGQIDESNVPLREHLFCYGKRANLINEAGDFQENVVKTKLQAQIKDSSAVDKVMETCKSVKKSDDLKLYFVQLVACYYKNIPSGVVIF</sequence>
<proteinExistence type="inferred from homology"/>
<dbReference type="Pfam" id="PF01395">
    <property type="entry name" value="PBP_GOBP"/>
    <property type="match status" value="1"/>
</dbReference>
<evidence type="ECO:0000256" key="3">
    <source>
        <dbReference type="ARBA" id="ARBA00022525"/>
    </source>
</evidence>
<dbReference type="InterPro" id="IPR036728">
    <property type="entry name" value="PBP_GOBP_sf"/>
</dbReference>
<dbReference type="EMBL" id="JARQZJ010000132">
    <property type="protein sequence ID" value="KAK9892039.1"/>
    <property type="molecule type" value="Genomic_DNA"/>
</dbReference>
<dbReference type="GO" id="GO:0007608">
    <property type="term" value="P:sensory perception of smell"/>
    <property type="evidence" value="ECO:0007669"/>
    <property type="project" value="TreeGrafter"/>
</dbReference>
<protein>
    <submittedName>
        <fullName evidence="6">Uncharacterized protein</fullName>
    </submittedName>
</protein>
<dbReference type="Gene3D" id="1.10.238.20">
    <property type="entry name" value="Pheromone/general odorant binding protein domain"/>
    <property type="match status" value="1"/>
</dbReference>
<dbReference type="GO" id="GO:0005549">
    <property type="term" value="F:odorant binding"/>
    <property type="evidence" value="ECO:0007669"/>
    <property type="project" value="InterPro"/>
</dbReference>
<accession>A0AAW1V9L3</accession>
<evidence type="ECO:0000256" key="5">
    <source>
        <dbReference type="SAM" id="SignalP"/>
    </source>
</evidence>
<comment type="caution">
    <text evidence="6">The sequence shown here is derived from an EMBL/GenBank/DDBJ whole genome shotgun (WGS) entry which is preliminary data.</text>
</comment>
<reference evidence="6 7" key="1">
    <citation type="submission" date="2023-03" db="EMBL/GenBank/DDBJ databases">
        <title>Genome insight into feeding habits of ladybird beetles.</title>
        <authorList>
            <person name="Li H.-S."/>
            <person name="Huang Y.-H."/>
            <person name="Pang H."/>
        </authorList>
    </citation>
    <scope>NUCLEOTIDE SEQUENCE [LARGE SCALE GENOMIC DNA]</scope>
    <source>
        <strain evidence="6">SYSU_2023b</strain>
        <tissue evidence="6">Whole body</tissue>
    </source>
</reference>
<dbReference type="InterPro" id="IPR006170">
    <property type="entry name" value="PBP/GOBP"/>
</dbReference>
<dbReference type="Proteomes" id="UP001431783">
    <property type="component" value="Unassembled WGS sequence"/>
</dbReference>
<gene>
    <name evidence="6" type="ORF">WA026_018225</name>
</gene>
<dbReference type="GO" id="GO:0005615">
    <property type="term" value="C:extracellular space"/>
    <property type="evidence" value="ECO:0007669"/>
    <property type="project" value="TreeGrafter"/>
</dbReference>
<dbReference type="SUPFAM" id="SSF47565">
    <property type="entry name" value="Insect pheromone/odorant-binding proteins"/>
    <property type="match status" value="1"/>
</dbReference>
<dbReference type="PANTHER" id="PTHR11857">
    <property type="entry name" value="ODORANT BINDING PROTEIN-RELATED"/>
    <property type="match status" value="1"/>
</dbReference>
<evidence type="ECO:0000256" key="4">
    <source>
        <dbReference type="ARBA" id="ARBA00022729"/>
    </source>
</evidence>
<keyword evidence="7" id="KW-1185">Reference proteome</keyword>
<dbReference type="AlphaFoldDB" id="A0AAW1V9L3"/>
<comment type="subcellular location">
    <subcellularLocation>
        <location evidence="1">Secreted</location>
    </subcellularLocation>
</comment>
<dbReference type="CDD" id="cd23992">
    <property type="entry name" value="PBP_GOBP"/>
    <property type="match status" value="1"/>
</dbReference>
<name>A0AAW1V9L3_9CUCU</name>
<keyword evidence="3" id="KW-0964">Secreted</keyword>
<feature type="chain" id="PRO_5043732770" evidence="5">
    <location>
        <begin position="19"/>
        <end position="138"/>
    </location>
</feature>